<proteinExistence type="predicted"/>
<dbReference type="Pfam" id="PF08808">
    <property type="entry name" value="RES"/>
    <property type="match status" value="1"/>
</dbReference>
<dbReference type="SMART" id="SM00953">
    <property type="entry name" value="RES"/>
    <property type="match status" value="1"/>
</dbReference>
<name>A0A553JJP6_SHEHA</name>
<evidence type="ECO:0000259" key="1">
    <source>
        <dbReference type="SMART" id="SM00953"/>
    </source>
</evidence>
<reference evidence="3" key="1">
    <citation type="submission" date="2019-07" db="EMBL/GenBank/DDBJ databases">
        <title>Shewanella sp. YLB-08 draft genomic sequence.</title>
        <authorList>
            <person name="Yu L."/>
        </authorList>
    </citation>
    <scope>NUCLEOTIDE SEQUENCE [LARGE SCALE GENOMIC DNA]</scope>
    <source>
        <strain evidence="3">JCM 20706</strain>
    </source>
</reference>
<protein>
    <submittedName>
        <fullName evidence="2">RES domain-containing protein</fullName>
    </submittedName>
</protein>
<organism evidence="2 3">
    <name type="scientific">Shewanella hanedai</name>
    <name type="common">Alteromonas hanedai</name>
    <dbReference type="NCBI Taxonomy" id="25"/>
    <lineage>
        <taxon>Bacteria</taxon>
        <taxon>Pseudomonadati</taxon>
        <taxon>Pseudomonadota</taxon>
        <taxon>Gammaproteobacteria</taxon>
        <taxon>Alteromonadales</taxon>
        <taxon>Shewanellaceae</taxon>
        <taxon>Shewanella</taxon>
    </lineage>
</organism>
<comment type="caution">
    <text evidence="2">The sequence shown here is derived from an EMBL/GenBank/DDBJ whole genome shotgun (WGS) entry which is preliminary data.</text>
</comment>
<dbReference type="AlphaFoldDB" id="A0A553JJP6"/>
<sequence length="227" mass="25758">MSSTLTSQKTYRLVNTRFPAIDIFDDCANVDEFEVLYAIQSLTNPRLQNEIGDLTLLNHDQIPFGINGCSYATASFTHINRDGSRFSNGDFGVLYLADTMETAIAETRYHVQKMLSLIEGLHFDMIVMKGLSCTISGELIDIRANTIAEMQATDIYHHSDYSASQNLGFKNRKQRVEGLHYTSVRNPMSCCYALFTPKRVEEIIQSTHYEYVWDGKSVEVRGITAIW</sequence>
<dbReference type="InterPro" id="IPR014914">
    <property type="entry name" value="RES_dom"/>
</dbReference>
<gene>
    <name evidence="2" type="ORF">FN961_19685</name>
</gene>
<dbReference type="EMBL" id="VKGK01000029">
    <property type="protein sequence ID" value="TRY12686.1"/>
    <property type="molecule type" value="Genomic_DNA"/>
</dbReference>
<keyword evidence="3" id="KW-1185">Reference proteome</keyword>
<accession>A0A553JJP6</accession>
<dbReference type="OrthoDB" id="9795903at2"/>
<dbReference type="RefSeq" id="WP_144041890.1">
    <property type="nucleotide sequence ID" value="NZ_BMPL01000028.1"/>
</dbReference>
<feature type="domain" description="RES" evidence="1">
    <location>
        <begin position="75"/>
        <end position="206"/>
    </location>
</feature>
<evidence type="ECO:0000313" key="3">
    <source>
        <dbReference type="Proteomes" id="UP000318126"/>
    </source>
</evidence>
<dbReference type="Proteomes" id="UP000318126">
    <property type="component" value="Unassembled WGS sequence"/>
</dbReference>
<evidence type="ECO:0000313" key="2">
    <source>
        <dbReference type="EMBL" id="TRY12686.1"/>
    </source>
</evidence>